<protein>
    <recommendedName>
        <fullName evidence="2">inorganic diphosphatase</fullName>
        <ecNumber evidence="2">3.6.1.1</ecNumber>
    </recommendedName>
</protein>
<evidence type="ECO:0000256" key="3">
    <source>
        <dbReference type="ARBA" id="ARBA00022723"/>
    </source>
</evidence>
<accession>A0AA41X3U3</accession>
<feature type="non-terminal residue" evidence="6">
    <location>
        <position position="1"/>
    </location>
</feature>
<dbReference type="RefSeq" id="WP_349293232.1">
    <property type="nucleotide sequence ID" value="NZ_JANATA010000160.1"/>
</dbReference>
<dbReference type="Gene3D" id="3.90.80.10">
    <property type="entry name" value="Inorganic pyrophosphatase"/>
    <property type="match status" value="1"/>
</dbReference>
<comment type="caution">
    <text evidence="6">The sequence shown here is derived from an EMBL/GenBank/DDBJ whole genome shotgun (WGS) entry which is preliminary data.</text>
</comment>
<dbReference type="Proteomes" id="UP001165413">
    <property type="component" value="Unassembled WGS sequence"/>
</dbReference>
<organism evidence="6 7">
    <name type="scientific">Opacimonas viscosa</name>
    <dbReference type="NCBI Taxonomy" id="2961944"/>
    <lineage>
        <taxon>Bacteria</taxon>
        <taxon>Pseudomonadati</taxon>
        <taxon>Pseudomonadota</taxon>
        <taxon>Gammaproteobacteria</taxon>
        <taxon>Alteromonadales</taxon>
        <taxon>Alteromonadaceae</taxon>
        <taxon>Opacimonas</taxon>
    </lineage>
</organism>
<dbReference type="GO" id="GO:0006796">
    <property type="term" value="P:phosphate-containing compound metabolic process"/>
    <property type="evidence" value="ECO:0007669"/>
    <property type="project" value="InterPro"/>
</dbReference>
<dbReference type="GO" id="GO:0000287">
    <property type="term" value="F:magnesium ion binding"/>
    <property type="evidence" value="ECO:0007669"/>
    <property type="project" value="InterPro"/>
</dbReference>
<reference evidence="6" key="1">
    <citation type="submission" date="2022-07" db="EMBL/GenBank/DDBJ databases">
        <title>Characterization of the Novel Bacterium Alteromonas immobilis LMIT006 and Alteromonas gregis LMIT007.</title>
        <authorList>
            <person name="Lin X."/>
        </authorList>
    </citation>
    <scope>NUCLEOTIDE SEQUENCE</scope>
    <source>
        <strain evidence="6">LMIT007</strain>
    </source>
</reference>
<evidence type="ECO:0000256" key="2">
    <source>
        <dbReference type="ARBA" id="ARBA00012146"/>
    </source>
</evidence>
<name>A0AA41X3U3_9ALTE</name>
<dbReference type="EMBL" id="JANATA010000160">
    <property type="protein sequence ID" value="MCP3429871.1"/>
    <property type="molecule type" value="Genomic_DNA"/>
</dbReference>
<dbReference type="Pfam" id="PF00719">
    <property type="entry name" value="Pyrophosphatase"/>
    <property type="match status" value="1"/>
</dbReference>
<evidence type="ECO:0000313" key="7">
    <source>
        <dbReference type="Proteomes" id="UP001165413"/>
    </source>
</evidence>
<keyword evidence="7" id="KW-1185">Reference proteome</keyword>
<proteinExistence type="predicted"/>
<dbReference type="GO" id="GO:0005737">
    <property type="term" value="C:cytoplasm"/>
    <property type="evidence" value="ECO:0007669"/>
    <property type="project" value="InterPro"/>
</dbReference>
<evidence type="ECO:0000256" key="4">
    <source>
        <dbReference type="ARBA" id="ARBA00022801"/>
    </source>
</evidence>
<dbReference type="InterPro" id="IPR008162">
    <property type="entry name" value="Pyrophosphatase"/>
</dbReference>
<dbReference type="InterPro" id="IPR036649">
    <property type="entry name" value="Pyrophosphatase_sf"/>
</dbReference>
<evidence type="ECO:0000256" key="5">
    <source>
        <dbReference type="ARBA" id="ARBA00022842"/>
    </source>
</evidence>
<comment type="cofactor">
    <cofactor evidence="1">
        <name>Mg(2+)</name>
        <dbReference type="ChEBI" id="CHEBI:18420"/>
    </cofactor>
</comment>
<keyword evidence="4" id="KW-0378">Hydrolase</keyword>
<keyword evidence="3" id="KW-0479">Metal-binding</keyword>
<dbReference type="AlphaFoldDB" id="A0AA41X3U3"/>
<evidence type="ECO:0000256" key="1">
    <source>
        <dbReference type="ARBA" id="ARBA00001946"/>
    </source>
</evidence>
<gene>
    <name evidence="6" type="ORF">NLF92_13100</name>
</gene>
<dbReference type="SUPFAM" id="SSF50324">
    <property type="entry name" value="Inorganic pyrophosphatase"/>
    <property type="match status" value="1"/>
</dbReference>
<dbReference type="EC" id="3.6.1.1" evidence="2"/>
<evidence type="ECO:0000313" key="6">
    <source>
        <dbReference type="EMBL" id="MCP3429871.1"/>
    </source>
</evidence>
<sequence length="36" mass="4049">HYKDLEEGKWVKIDGWADAAAAKEEITASIARFEAE</sequence>
<keyword evidence="5" id="KW-0460">Magnesium</keyword>
<dbReference type="GO" id="GO:0004427">
    <property type="term" value="F:inorganic diphosphate phosphatase activity"/>
    <property type="evidence" value="ECO:0007669"/>
    <property type="project" value="UniProtKB-EC"/>
</dbReference>